<evidence type="ECO:0000313" key="2">
    <source>
        <dbReference type="EMBL" id="QGA80860.1"/>
    </source>
</evidence>
<protein>
    <submittedName>
        <fullName evidence="2">Uncharacterized protein</fullName>
    </submittedName>
</protein>
<organism evidence="2 3">
    <name type="scientific">Candidatus Nanohalobium constans</name>
    <dbReference type="NCBI Taxonomy" id="2565781"/>
    <lineage>
        <taxon>Archaea</taxon>
        <taxon>Candidatus Nanohalarchaeota</taxon>
        <taxon>Candidatus Nanohalobia</taxon>
        <taxon>Candidatus Nanohalobiales</taxon>
        <taxon>Candidatus Nanohalobiaceae</taxon>
        <taxon>Candidatus Nanohalobium</taxon>
    </lineage>
</organism>
<gene>
    <name evidence="2" type="ORF">LC1Nh_0980</name>
</gene>
<dbReference type="AlphaFoldDB" id="A0A5Q0UI47"/>
<name>A0A5Q0UI47_9ARCH</name>
<feature type="transmembrane region" description="Helical" evidence="1">
    <location>
        <begin position="6"/>
        <end position="24"/>
    </location>
</feature>
<evidence type="ECO:0000313" key="3">
    <source>
        <dbReference type="Proteomes" id="UP000377803"/>
    </source>
</evidence>
<accession>A0A5Q0UI47</accession>
<dbReference type="KEGG" id="ncon:LC1Nh_0980"/>
<keyword evidence="1" id="KW-1133">Transmembrane helix</keyword>
<evidence type="ECO:0000256" key="1">
    <source>
        <dbReference type="SAM" id="Phobius"/>
    </source>
</evidence>
<reference evidence="3" key="1">
    <citation type="submission" date="2019-05" db="EMBL/GenBank/DDBJ databases">
        <title>Candidatus Nanohalobium constans, a novel model system to study the DPANN nano-sized archaea: genomic and physiological characterization of a nanoarchaeon co-cultured with its chitinotrophic host.</title>
        <authorList>
            <person name="La Cono V."/>
            <person name="Arcadi E."/>
            <person name="Crisafi F."/>
            <person name="Denaro R."/>
            <person name="La Spada G."/>
            <person name="Messina E."/>
            <person name="Smedile F."/>
            <person name="Toshchakov S.V."/>
            <person name="Shevchenko M.A."/>
            <person name="Golyshin P.N."/>
            <person name="Golyshina O.V."/>
            <person name="Ferrer M."/>
            <person name="Rohde M."/>
            <person name="Mushegian A."/>
            <person name="Sorokin D.Y."/>
            <person name="Giuliano L."/>
            <person name="Yakimov M.M."/>
        </authorList>
    </citation>
    <scope>NUCLEOTIDE SEQUENCE [LARGE SCALE GENOMIC DNA]</scope>
    <source>
        <strain evidence="3">LC1Nh</strain>
    </source>
</reference>
<sequence>MRGLVGRLVVIFCIIISASGLFLLMNRPTGVDVSCDGEINGFGAPSFPLKSFDSECRAQVEVSLEDERICTGEGSVRGSRSIVSCEGLGEYSGEQLSVSARFYNGSENYANASSIFYNRN</sequence>
<dbReference type="Proteomes" id="UP000377803">
    <property type="component" value="Chromosome"/>
</dbReference>
<dbReference type="EMBL" id="CP040089">
    <property type="protein sequence ID" value="QGA80860.1"/>
    <property type="molecule type" value="Genomic_DNA"/>
</dbReference>
<keyword evidence="3" id="KW-1185">Reference proteome</keyword>
<keyword evidence="1" id="KW-0472">Membrane</keyword>
<proteinExistence type="predicted"/>
<keyword evidence="1" id="KW-0812">Transmembrane</keyword>